<dbReference type="InterPro" id="IPR012440">
    <property type="entry name" value="DUF1641"/>
</dbReference>
<name>A0ABY6ZEV8_9BACL</name>
<dbReference type="EMBL" id="CP104067">
    <property type="protein sequence ID" value="WAH40694.1"/>
    <property type="molecule type" value="Genomic_DNA"/>
</dbReference>
<evidence type="ECO:0000313" key="1">
    <source>
        <dbReference type="EMBL" id="WAH40694.1"/>
    </source>
</evidence>
<dbReference type="PANTHER" id="PTHR38433:SF1">
    <property type="entry name" value="DUF1641 DOMAIN-CONTAINING PROTEIN"/>
    <property type="match status" value="1"/>
</dbReference>
<dbReference type="PANTHER" id="PTHR38433">
    <property type="match status" value="1"/>
</dbReference>
<dbReference type="Proteomes" id="UP001164761">
    <property type="component" value="Chromosome"/>
</dbReference>
<gene>
    <name evidence="1" type="ORF">NZD89_20680</name>
</gene>
<keyword evidence="2" id="KW-1185">Reference proteome</keyword>
<protein>
    <submittedName>
        <fullName evidence="1">DUF1641 domain-containing protein</fullName>
    </submittedName>
</protein>
<dbReference type="Pfam" id="PF07849">
    <property type="entry name" value="DUF1641"/>
    <property type="match status" value="1"/>
</dbReference>
<sequence length="157" mass="16767">MAAPIQQVVRNTKSKEELEAASLQSLLTAVVQNKASLEDTLRIMQELHDSGILEALHAMLTAKEKIAKILVEQALRPEATALINNMMSVMGGLTKLDPEATGALMNGLAEGMAEGTKATQSPKKIGVFALAKTLKDPDVNRTLKFAIGFLKGLGKTL</sequence>
<evidence type="ECO:0000313" key="2">
    <source>
        <dbReference type="Proteomes" id="UP001164761"/>
    </source>
</evidence>
<reference evidence="1" key="1">
    <citation type="submission" date="2022-08" db="EMBL/GenBank/DDBJ databases">
        <title>Alicyclobacillus fastidiosus DSM 17978, complete genome.</title>
        <authorList>
            <person name="Wang Q."/>
            <person name="Cai R."/>
            <person name="Wang Z."/>
        </authorList>
    </citation>
    <scope>NUCLEOTIDE SEQUENCE</scope>
    <source>
        <strain evidence="1">DSM 17978</strain>
    </source>
</reference>
<accession>A0ABY6ZEV8</accession>
<dbReference type="RefSeq" id="WP_268004591.1">
    <property type="nucleotide sequence ID" value="NZ_BSUT01000001.1"/>
</dbReference>
<organism evidence="1 2">
    <name type="scientific">Alicyclobacillus fastidiosus</name>
    <dbReference type="NCBI Taxonomy" id="392011"/>
    <lineage>
        <taxon>Bacteria</taxon>
        <taxon>Bacillati</taxon>
        <taxon>Bacillota</taxon>
        <taxon>Bacilli</taxon>
        <taxon>Bacillales</taxon>
        <taxon>Alicyclobacillaceae</taxon>
        <taxon>Alicyclobacillus</taxon>
    </lineage>
</organism>
<proteinExistence type="predicted"/>